<dbReference type="InterPro" id="IPR026593">
    <property type="entry name" value="SecY"/>
</dbReference>
<sequence length="479" mass="53314">MFNKFKKAFIRIGLLFSRAYLNLKHKIQKFSRENILTKKILFTLWILTIFIIATTITLPGVSVNRSQSIDPNSFLGIINIVGGGGLTSFSIVALGIGPFITASLIMMVAQTKLFPPIHRLSQSGPLGRRKINIITRLLTVVISIIQSIVLIRTIFDNNESIGSFVYLNNNSGYFKYFILPCILISGSLFSLFLGEQITDKGVGNGTSLLIFAGIANQLPSKFRSSYEYFLGGSDANSFISNTIFFGIYIIGFLILVYIIAYVYLAERKIPIQQTGAGMSKNIKDISVLPIKVNPAGVMPIIFALIVLSLPTLFVGLLDPYTSSTRYYVERSLRLTDPIGFTLFIIITFIFSIGMGLQQSRIDKISEDFAKNSTFIPGVRPGEQTEDYLISIVLRLSIFSAFYLVLIGSLEPVLQMIGMPRTITYGGTSMIILITTALETISQIKARKQSEKIAQKRKKINKLLERKNGNTIANNEDLLW</sequence>
<feature type="transmembrane region" description="Helical" evidence="9">
    <location>
        <begin position="201"/>
        <end position="218"/>
    </location>
</feature>
<accession>A0ABY5TUH6</accession>
<proteinExistence type="inferred from homology"/>
<evidence type="ECO:0000313" key="11">
    <source>
        <dbReference type="EMBL" id="UWD34308.1"/>
    </source>
</evidence>
<dbReference type="Proteomes" id="UP001058364">
    <property type="component" value="Chromosome"/>
</dbReference>
<keyword evidence="12" id="KW-1185">Reference proteome</keyword>
<dbReference type="Gene3D" id="1.10.3370.10">
    <property type="entry name" value="SecY subunit domain"/>
    <property type="match status" value="1"/>
</dbReference>
<dbReference type="PROSITE" id="PS00756">
    <property type="entry name" value="SECY_2"/>
    <property type="match status" value="1"/>
</dbReference>
<evidence type="ECO:0000256" key="1">
    <source>
        <dbReference type="ARBA" id="ARBA00004141"/>
    </source>
</evidence>
<dbReference type="NCBIfam" id="TIGR00967">
    <property type="entry name" value="3a0501s007"/>
    <property type="match status" value="1"/>
</dbReference>
<dbReference type="PANTHER" id="PTHR10906">
    <property type="entry name" value="SECY/SEC61-ALPHA FAMILY MEMBER"/>
    <property type="match status" value="1"/>
</dbReference>
<keyword evidence="8 9" id="KW-0472">Membrane</keyword>
<gene>
    <name evidence="9 11" type="primary">secY</name>
    <name evidence="11" type="ORF">NX772_00550</name>
</gene>
<evidence type="ECO:0000256" key="5">
    <source>
        <dbReference type="ARBA" id="ARBA00022927"/>
    </source>
</evidence>
<evidence type="ECO:0000256" key="2">
    <source>
        <dbReference type="ARBA" id="ARBA00005751"/>
    </source>
</evidence>
<name>A0ABY5TUH6_9BACT</name>
<evidence type="ECO:0000256" key="9">
    <source>
        <dbReference type="HAMAP-Rule" id="MF_01465"/>
    </source>
</evidence>
<dbReference type="HAMAP" id="MF_01465">
    <property type="entry name" value="SecY"/>
    <property type="match status" value="1"/>
</dbReference>
<evidence type="ECO:0000256" key="8">
    <source>
        <dbReference type="ARBA" id="ARBA00023136"/>
    </source>
</evidence>
<dbReference type="InterPro" id="IPR023201">
    <property type="entry name" value="SecY_dom_sf"/>
</dbReference>
<feature type="transmembrane region" description="Helical" evidence="9">
    <location>
        <begin position="295"/>
        <end position="317"/>
    </location>
</feature>
<dbReference type="PIRSF" id="PIRSF004557">
    <property type="entry name" value="SecY"/>
    <property type="match status" value="1"/>
</dbReference>
<evidence type="ECO:0000313" key="12">
    <source>
        <dbReference type="Proteomes" id="UP001058364"/>
    </source>
</evidence>
<dbReference type="InterPro" id="IPR030659">
    <property type="entry name" value="SecY_CS"/>
</dbReference>
<evidence type="ECO:0000256" key="6">
    <source>
        <dbReference type="ARBA" id="ARBA00022989"/>
    </source>
</evidence>
<keyword evidence="3 9" id="KW-0813">Transport</keyword>
<keyword evidence="7 9" id="KW-0811">Translocation</keyword>
<feature type="transmembrane region" description="Helical" evidence="9">
    <location>
        <begin position="174"/>
        <end position="194"/>
    </location>
</feature>
<feature type="transmembrane region" description="Helical" evidence="9">
    <location>
        <begin position="238"/>
        <end position="264"/>
    </location>
</feature>
<evidence type="ECO:0000256" key="3">
    <source>
        <dbReference type="ARBA" id="ARBA00022448"/>
    </source>
</evidence>
<dbReference type="Pfam" id="PF00344">
    <property type="entry name" value="SecY"/>
    <property type="match status" value="1"/>
</dbReference>
<feature type="transmembrane region" description="Helical" evidence="9">
    <location>
        <begin position="133"/>
        <end position="154"/>
    </location>
</feature>
<keyword evidence="4 9" id="KW-0812">Transmembrane</keyword>
<dbReference type="EMBL" id="CP103423">
    <property type="protein sequence ID" value="UWD34308.1"/>
    <property type="molecule type" value="Genomic_DNA"/>
</dbReference>
<comment type="similarity">
    <text evidence="2 9 10">Belongs to the SecY/SEC61-alpha family.</text>
</comment>
<evidence type="ECO:0000256" key="4">
    <source>
        <dbReference type="ARBA" id="ARBA00022692"/>
    </source>
</evidence>
<comment type="function">
    <text evidence="9">The central subunit of the protein translocation channel SecYEG. Consists of two halves formed by TMs 1-5 and 6-10. These two domains form a lateral gate at the front which open onto the bilayer between TMs 2 and 7, and are clamped together by SecE at the back. The channel is closed by both a pore ring composed of hydrophobic SecY resides and a short helix (helix 2A) on the extracellular side of the membrane which forms a plug. The plug probably moves laterally to allow the channel to open. The ring and the pore may move independently.</text>
</comment>
<keyword evidence="5 9" id="KW-0653">Protein transport</keyword>
<protein>
    <recommendedName>
        <fullName evidence="9">Protein translocase subunit SecY</fullName>
    </recommendedName>
</protein>
<keyword evidence="9" id="KW-1003">Cell membrane</keyword>
<organism evidence="11 12">
    <name type="scientific">Mesomycoplasma molare</name>
    <dbReference type="NCBI Taxonomy" id="171288"/>
    <lineage>
        <taxon>Bacteria</taxon>
        <taxon>Bacillati</taxon>
        <taxon>Mycoplasmatota</taxon>
        <taxon>Mycoplasmoidales</taxon>
        <taxon>Metamycoplasmataceae</taxon>
        <taxon>Mesomycoplasma</taxon>
    </lineage>
</organism>
<keyword evidence="6 9" id="KW-1133">Transmembrane helix</keyword>
<feature type="transmembrane region" description="Helical" evidence="9">
    <location>
        <begin position="421"/>
        <end position="441"/>
    </location>
</feature>
<feature type="transmembrane region" description="Helical" evidence="9">
    <location>
        <begin position="387"/>
        <end position="409"/>
    </location>
</feature>
<dbReference type="RefSeq" id="WP_051542195.1">
    <property type="nucleotide sequence ID" value="NZ_CP103423.1"/>
</dbReference>
<dbReference type="PRINTS" id="PR00303">
    <property type="entry name" value="SECYTRNLCASE"/>
</dbReference>
<dbReference type="InterPro" id="IPR002208">
    <property type="entry name" value="SecY/SEC61-alpha"/>
</dbReference>
<dbReference type="SUPFAM" id="SSF103491">
    <property type="entry name" value="Preprotein translocase SecY subunit"/>
    <property type="match status" value="1"/>
</dbReference>
<feature type="transmembrane region" description="Helical" evidence="9">
    <location>
        <begin position="40"/>
        <end position="60"/>
    </location>
</feature>
<comment type="subunit">
    <text evidence="9">Component of the Sec protein translocase complex. Heterotrimer consisting of SecY, SecE and SecG subunits. The heterotrimers can form oligomers, although 1 heterotrimer is thought to be able to translocate proteins. Interacts with the ribosome. Interacts with SecDF, and other proteins may be involved. Interacts with SecA.</text>
</comment>
<comment type="subcellular location">
    <subcellularLocation>
        <location evidence="9">Cell membrane</location>
        <topology evidence="9">Multi-pass membrane protein</topology>
    </subcellularLocation>
    <subcellularLocation>
        <location evidence="1">Membrane</location>
        <topology evidence="1">Multi-pass membrane protein</topology>
    </subcellularLocation>
</comment>
<feature type="transmembrane region" description="Helical" evidence="9">
    <location>
        <begin position="337"/>
        <end position="356"/>
    </location>
</feature>
<evidence type="ECO:0000256" key="7">
    <source>
        <dbReference type="ARBA" id="ARBA00023010"/>
    </source>
</evidence>
<evidence type="ECO:0000256" key="10">
    <source>
        <dbReference type="RuleBase" id="RU004349"/>
    </source>
</evidence>
<reference evidence="11" key="1">
    <citation type="submission" date="2022-08" db="EMBL/GenBank/DDBJ databases">
        <title>Complete genome sequence of Mycoplasma molare type strain H 542.</title>
        <authorList>
            <person name="Spergser J."/>
        </authorList>
    </citation>
    <scope>NUCLEOTIDE SEQUENCE</scope>
    <source>
        <strain evidence="11">H 542</strain>
    </source>
</reference>
<feature type="transmembrane region" description="Helical" evidence="9">
    <location>
        <begin position="80"/>
        <end position="109"/>
    </location>
</feature>